<dbReference type="EMBL" id="JACHEC010000002">
    <property type="protein sequence ID" value="MBB6401671.1"/>
    <property type="molecule type" value="Genomic_DNA"/>
</dbReference>
<keyword evidence="9 11" id="KW-0482">Metalloprotease</keyword>
<dbReference type="AlphaFoldDB" id="A0A2L1C9M3"/>
<comment type="subcellular location">
    <subcellularLocation>
        <location evidence="11">Cell membrane</location>
        <topology evidence="11">Multi-pass membrane protein</topology>
    </subcellularLocation>
</comment>
<sequence>MMSTVKVLLLMALLTGMIYGICFMLGFPPIFAILLALIPNLISYFYSDKIVLTSYGAKIVDENEAPNLHRIVESIANRANIQKPKVAIINTDTPNAFATGRGPKNGVVAVTTGILQLLNEQELEGVLAHEIGHIKHRDILIGTIVATMAGAIMYIANFLQWGMLFGYGRDDDGNPMQIVASLLFIILAPIAAMVVQFAISRQNEYNADENGAKYSNPIYLANALTKLEKGVKYHPLRNGSPATAHMFIVNPFKAGNVARLFSTHPSTEERVKRLMEMASNPKYLR</sequence>
<evidence type="ECO:0000256" key="5">
    <source>
        <dbReference type="ARBA" id="ARBA00022723"/>
    </source>
</evidence>
<keyword evidence="4 11" id="KW-0812">Transmembrane</keyword>
<feature type="transmembrane region" description="Helical" evidence="11">
    <location>
        <begin position="178"/>
        <end position="199"/>
    </location>
</feature>
<dbReference type="Proteomes" id="UP000239462">
    <property type="component" value="Chromosome"/>
</dbReference>
<evidence type="ECO:0000313" key="20">
    <source>
        <dbReference type="Proteomes" id="UP000536195"/>
    </source>
</evidence>
<evidence type="ECO:0000256" key="2">
    <source>
        <dbReference type="ARBA" id="ARBA00022475"/>
    </source>
</evidence>
<evidence type="ECO:0000256" key="3">
    <source>
        <dbReference type="ARBA" id="ARBA00022670"/>
    </source>
</evidence>
<dbReference type="GO" id="GO:0006508">
    <property type="term" value="P:proteolysis"/>
    <property type="evidence" value="ECO:0007669"/>
    <property type="project" value="UniProtKB-KW"/>
</dbReference>
<dbReference type="EMBL" id="JACDUK010000002">
    <property type="protein sequence ID" value="MBA2853070.1"/>
    <property type="molecule type" value="Genomic_DNA"/>
</dbReference>
<comment type="similarity">
    <text evidence="1 11">Belongs to the peptidase M48B family.</text>
</comment>
<evidence type="ECO:0000256" key="7">
    <source>
        <dbReference type="ARBA" id="ARBA00022833"/>
    </source>
</evidence>
<evidence type="ECO:0000256" key="4">
    <source>
        <dbReference type="ARBA" id="ARBA00022692"/>
    </source>
</evidence>
<keyword evidence="10 11" id="KW-0472">Membrane</keyword>
<evidence type="ECO:0000313" key="16">
    <source>
        <dbReference type="EMBL" id="MBB6401671.1"/>
    </source>
</evidence>
<evidence type="ECO:0000256" key="9">
    <source>
        <dbReference type="ARBA" id="ARBA00023049"/>
    </source>
</evidence>
<dbReference type="PANTHER" id="PTHR43221">
    <property type="entry name" value="PROTEASE HTPX"/>
    <property type="match status" value="1"/>
</dbReference>
<dbReference type="CDD" id="cd07336">
    <property type="entry name" value="M48B_HtpX_like"/>
    <property type="match status" value="1"/>
</dbReference>
<dbReference type="Proteomes" id="UP000522365">
    <property type="component" value="Unassembled WGS sequence"/>
</dbReference>
<feature type="transmembrane region" description="Helical" evidence="11">
    <location>
        <begin position="139"/>
        <end position="158"/>
    </location>
</feature>
<evidence type="ECO:0000256" key="6">
    <source>
        <dbReference type="ARBA" id="ARBA00022801"/>
    </source>
</evidence>
<dbReference type="Gene3D" id="3.30.2010.10">
    <property type="entry name" value="Metalloproteases ('zincins'), catalytic domain"/>
    <property type="match status" value="1"/>
</dbReference>
<feature type="binding site" evidence="11">
    <location>
        <position position="133"/>
    </location>
    <ligand>
        <name>Zn(2+)</name>
        <dbReference type="ChEBI" id="CHEBI:29105"/>
        <note>catalytic</note>
    </ligand>
</feature>
<reference evidence="20 22" key="3">
    <citation type="submission" date="2020-08" db="EMBL/GenBank/DDBJ databases">
        <title>Genomic Encyclopedia of Type Strains, Phase IV (KMG-V): Genome sequencing to study the core and pangenomes of soil and plant-associated prokaryotes.</title>
        <authorList>
            <person name="Whitman W."/>
        </authorList>
    </citation>
    <scope>NUCLEOTIDE SEQUENCE [LARGE SCALE GENOMIC DNA]</scope>
    <source>
        <strain evidence="16 20">C11</strain>
        <strain evidence="15 21">C13</strain>
        <strain evidence="17 22">D1</strain>
        <strain evidence="14 19">S1</strain>
    </source>
</reference>
<dbReference type="GeneID" id="36101730"/>
<reference evidence="13" key="2">
    <citation type="submission" date="2018-02" db="EMBL/GenBank/DDBJ databases">
        <title>Complete genome sequence of the Methanococcus maripaludis type strain JJ (DSM 2067), a model for selenoprotein synthesis in Archaea.</title>
        <authorList>
            <person name="Poehlein A."/>
            <person name="Heym D."/>
            <person name="Quitzke V."/>
            <person name="Fersch J."/>
            <person name="Daniel R."/>
            <person name="Rother M."/>
        </authorList>
    </citation>
    <scope>NUCLEOTIDE SEQUENCE [LARGE SCALE GENOMIC DNA]</scope>
    <source>
        <strain evidence="13">DSM 2067</strain>
    </source>
</reference>
<feature type="transmembrane region" description="Helical" evidence="11">
    <location>
        <begin position="30"/>
        <end position="47"/>
    </location>
</feature>
<protein>
    <recommendedName>
        <fullName evidence="11">Protease HtpX homolog</fullName>
        <ecNumber evidence="11">3.4.24.-</ecNumber>
    </recommendedName>
</protein>
<dbReference type="GO" id="GO:0008270">
    <property type="term" value="F:zinc ion binding"/>
    <property type="evidence" value="ECO:0007669"/>
    <property type="project" value="UniProtKB-UniRule"/>
</dbReference>
<dbReference type="EMBL" id="JACDUO010000002">
    <property type="protein sequence ID" value="MBA2864514.1"/>
    <property type="molecule type" value="Genomic_DNA"/>
</dbReference>
<evidence type="ECO:0000313" key="22">
    <source>
        <dbReference type="Proteomes" id="UP000590564"/>
    </source>
</evidence>
<evidence type="ECO:0000313" key="17">
    <source>
        <dbReference type="EMBL" id="MBB6497364.1"/>
    </source>
</evidence>
<dbReference type="Proteomes" id="UP000590564">
    <property type="component" value="Unassembled WGS sequence"/>
</dbReference>
<keyword evidence="5 11" id="KW-0479">Metal-binding</keyword>
<name>A0A2L1C9M3_METMI</name>
<dbReference type="Pfam" id="PF01435">
    <property type="entry name" value="Peptidase_M48"/>
    <property type="match status" value="1"/>
</dbReference>
<dbReference type="InterPro" id="IPR050083">
    <property type="entry name" value="HtpX_protease"/>
</dbReference>
<gene>
    <name evidence="11" type="primary">htpX</name>
    <name evidence="14" type="ORF">HNP89_001027</name>
    <name evidence="16" type="ORF">HNP92_000976</name>
    <name evidence="15" type="ORF">HNP94_001536</name>
    <name evidence="17" type="ORF">HNP96_001407</name>
    <name evidence="13" type="ORF">MMJJ_06380</name>
</gene>
<keyword evidence="7 11" id="KW-0862">Zinc</keyword>
<organism evidence="13 18">
    <name type="scientific">Methanococcus maripaludis</name>
    <name type="common">Methanococcus deltae</name>
    <dbReference type="NCBI Taxonomy" id="39152"/>
    <lineage>
        <taxon>Archaea</taxon>
        <taxon>Methanobacteriati</taxon>
        <taxon>Methanobacteriota</taxon>
        <taxon>Methanomada group</taxon>
        <taxon>Methanococci</taxon>
        <taxon>Methanococcales</taxon>
        <taxon>Methanococcaceae</taxon>
        <taxon>Methanococcus</taxon>
    </lineage>
</organism>
<keyword evidence="2 11" id="KW-1003">Cell membrane</keyword>
<feature type="binding site" evidence="11">
    <location>
        <position position="204"/>
    </location>
    <ligand>
        <name>Zn(2+)</name>
        <dbReference type="ChEBI" id="CHEBI:29105"/>
        <note>catalytic</note>
    </ligand>
</feature>
<reference evidence="18" key="1">
    <citation type="journal article" date="2018" name="Genome Announc.">
        <title>Complete Genome Sequence of the Methanococcus maripaludis Type Strain JJ (DSM 2067), a Model for Selenoprotein Synthesis in Archaea.</title>
        <authorList>
            <person name="Poehlein A."/>
            <person name="Heym D."/>
            <person name="Quitzke V."/>
            <person name="Fersch J."/>
            <person name="Daniel R."/>
            <person name="Rother M."/>
        </authorList>
    </citation>
    <scope>NUCLEOTIDE SEQUENCE [LARGE SCALE GENOMIC DNA]</scope>
    <source>
        <strain evidence="18">DSM 2067</strain>
    </source>
</reference>
<evidence type="ECO:0000256" key="10">
    <source>
        <dbReference type="ARBA" id="ARBA00023136"/>
    </source>
</evidence>
<evidence type="ECO:0000256" key="8">
    <source>
        <dbReference type="ARBA" id="ARBA00022989"/>
    </source>
</evidence>
<evidence type="ECO:0000313" key="13">
    <source>
        <dbReference type="EMBL" id="AVB76054.1"/>
    </source>
</evidence>
<evidence type="ECO:0000313" key="15">
    <source>
        <dbReference type="EMBL" id="MBA2864514.1"/>
    </source>
</evidence>
<dbReference type="GO" id="GO:0005886">
    <property type="term" value="C:plasma membrane"/>
    <property type="evidence" value="ECO:0007669"/>
    <property type="project" value="UniProtKB-SubCell"/>
</dbReference>
<accession>A0A2L1C9M3</accession>
<dbReference type="EMBL" id="JACHED010000003">
    <property type="protein sequence ID" value="MBB6497364.1"/>
    <property type="molecule type" value="Genomic_DNA"/>
</dbReference>
<dbReference type="HAMAP" id="MF_00188">
    <property type="entry name" value="Pept_M48_protease_HtpX"/>
    <property type="match status" value="1"/>
</dbReference>
<dbReference type="Proteomes" id="UP000567099">
    <property type="component" value="Unassembled WGS sequence"/>
</dbReference>
<evidence type="ECO:0000256" key="11">
    <source>
        <dbReference type="HAMAP-Rule" id="MF_00188"/>
    </source>
</evidence>
<dbReference type="GO" id="GO:0004222">
    <property type="term" value="F:metalloendopeptidase activity"/>
    <property type="evidence" value="ECO:0007669"/>
    <property type="project" value="UniProtKB-UniRule"/>
</dbReference>
<keyword evidence="8 11" id="KW-1133">Transmembrane helix</keyword>
<evidence type="ECO:0000313" key="19">
    <source>
        <dbReference type="Proteomes" id="UP000522365"/>
    </source>
</evidence>
<feature type="binding site" evidence="11">
    <location>
        <position position="129"/>
    </location>
    <ligand>
        <name>Zn(2+)</name>
        <dbReference type="ChEBI" id="CHEBI:29105"/>
        <note>catalytic</note>
    </ligand>
</feature>
<dbReference type="EC" id="3.4.24.-" evidence="11"/>
<evidence type="ECO:0000313" key="21">
    <source>
        <dbReference type="Proteomes" id="UP000567099"/>
    </source>
</evidence>
<dbReference type="EMBL" id="CP026606">
    <property type="protein sequence ID" value="AVB76054.1"/>
    <property type="molecule type" value="Genomic_DNA"/>
</dbReference>
<dbReference type="Proteomes" id="UP000536195">
    <property type="component" value="Unassembled WGS sequence"/>
</dbReference>
<proteinExistence type="inferred from homology"/>
<dbReference type="InterPro" id="IPR001915">
    <property type="entry name" value="Peptidase_M48"/>
</dbReference>
<comment type="cofactor">
    <cofactor evidence="11">
        <name>Zn(2+)</name>
        <dbReference type="ChEBI" id="CHEBI:29105"/>
    </cofactor>
    <text evidence="11">Binds 1 zinc ion per subunit.</text>
</comment>
<evidence type="ECO:0000259" key="12">
    <source>
        <dbReference type="Pfam" id="PF01435"/>
    </source>
</evidence>
<evidence type="ECO:0000313" key="14">
    <source>
        <dbReference type="EMBL" id="MBA2853070.1"/>
    </source>
</evidence>
<keyword evidence="6 11" id="KW-0378">Hydrolase</keyword>
<evidence type="ECO:0000256" key="1">
    <source>
        <dbReference type="ARBA" id="ARBA00009779"/>
    </source>
</evidence>
<keyword evidence="14" id="KW-0346">Stress response</keyword>
<dbReference type="PANTHER" id="PTHR43221:SF2">
    <property type="entry name" value="PROTEASE HTPX HOMOLOG"/>
    <property type="match status" value="1"/>
</dbReference>
<keyword evidence="3 11" id="KW-0645">Protease</keyword>
<feature type="domain" description="Peptidase M48" evidence="12">
    <location>
        <begin position="64"/>
        <end position="277"/>
    </location>
</feature>
<dbReference type="KEGG" id="mmad:MMJJ_06380"/>
<dbReference type="RefSeq" id="WP_104837652.1">
    <property type="nucleotide sequence ID" value="NZ_CP026606.1"/>
</dbReference>
<feature type="active site" evidence="11">
    <location>
        <position position="130"/>
    </location>
</feature>
<evidence type="ECO:0000313" key="18">
    <source>
        <dbReference type="Proteomes" id="UP000239462"/>
    </source>
</evidence>
<dbReference type="InterPro" id="IPR022919">
    <property type="entry name" value="Pept_M48_protease_HtpX"/>
</dbReference>